<dbReference type="InterPro" id="IPR004875">
    <property type="entry name" value="DDE_SF_endonuclease_dom"/>
</dbReference>
<proteinExistence type="predicted"/>
<gene>
    <name evidence="2" type="ORF">ACAOBT_LOCUS29627</name>
</gene>
<evidence type="ECO:0000259" key="1">
    <source>
        <dbReference type="Pfam" id="PF03184"/>
    </source>
</evidence>
<organism evidence="2 3">
    <name type="scientific">Acanthoscelides obtectus</name>
    <name type="common">Bean weevil</name>
    <name type="synonym">Bruchus obtectus</name>
    <dbReference type="NCBI Taxonomy" id="200917"/>
    <lineage>
        <taxon>Eukaryota</taxon>
        <taxon>Metazoa</taxon>
        <taxon>Ecdysozoa</taxon>
        <taxon>Arthropoda</taxon>
        <taxon>Hexapoda</taxon>
        <taxon>Insecta</taxon>
        <taxon>Pterygota</taxon>
        <taxon>Neoptera</taxon>
        <taxon>Endopterygota</taxon>
        <taxon>Coleoptera</taxon>
        <taxon>Polyphaga</taxon>
        <taxon>Cucujiformia</taxon>
        <taxon>Chrysomeloidea</taxon>
        <taxon>Chrysomelidae</taxon>
        <taxon>Bruchinae</taxon>
        <taxon>Bruchini</taxon>
        <taxon>Acanthoscelides</taxon>
    </lineage>
</organism>
<dbReference type="Proteomes" id="UP001152888">
    <property type="component" value="Unassembled WGS sequence"/>
</dbReference>
<feature type="domain" description="DDE-1" evidence="1">
    <location>
        <begin position="12"/>
        <end position="84"/>
    </location>
</feature>
<evidence type="ECO:0000313" key="2">
    <source>
        <dbReference type="EMBL" id="CAH2007400.1"/>
    </source>
</evidence>
<protein>
    <recommendedName>
        <fullName evidence="1">DDE-1 domain-containing protein</fullName>
    </recommendedName>
</protein>
<sequence length="84" mass="9239">MTASAERGQLRTIIGCCNASGSFLPPFLIFARKKMQARLLDGSPPGTQATCTPNGWTSGEVFLNWMHFIVEQVRPTSDKKVLLL</sequence>
<reference evidence="2" key="1">
    <citation type="submission" date="2022-03" db="EMBL/GenBank/DDBJ databases">
        <authorList>
            <person name="Sayadi A."/>
        </authorList>
    </citation>
    <scope>NUCLEOTIDE SEQUENCE</scope>
</reference>
<keyword evidence="3" id="KW-1185">Reference proteome</keyword>
<dbReference type="AlphaFoldDB" id="A0A9P0M541"/>
<dbReference type="OrthoDB" id="6258697at2759"/>
<evidence type="ECO:0000313" key="3">
    <source>
        <dbReference type="Proteomes" id="UP001152888"/>
    </source>
</evidence>
<comment type="caution">
    <text evidence="2">The sequence shown here is derived from an EMBL/GenBank/DDBJ whole genome shotgun (WGS) entry which is preliminary data.</text>
</comment>
<name>A0A9P0M541_ACAOB</name>
<dbReference type="EMBL" id="CAKOFQ010007746">
    <property type="protein sequence ID" value="CAH2007400.1"/>
    <property type="molecule type" value="Genomic_DNA"/>
</dbReference>
<dbReference type="Pfam" id="PF03184">
    <property type="entry name" value="DDE_1"/>
    <property type="match status" value="1"/>
</dbReference>
<dbReference type="GO" id="GO:0003676">
    <property type="term" value="F:nucleic acid binding"/>
    <property type="evidence" value="ECO:0007669"/>
    <property type="project" value="InterPro"/>
</dbReference>
<accession>A0A9P0M541</accession>